<dbReference type="PANTHER" id="PTHR31302:SF0">
    <property type="entry name" value="TRANSMEMBRANE PROTEIN WITH METALLOPHOSPHOESTERASE DOMAIN"/>
    <property type="match status" value="1"/>
</dbReference>
<keyword evidence="1" id="KW-1133">Transmembrane helix</keyword>
<evidence type="ECO:0000313" key="3">
    <source>
        <dbReference type="EMBL" id="PPV17729.1"/>
    </source>
</evidence>
<dbReference type="RefSeq" id="WP_052188416.1">
    <property type="nucleotide sequence ID" value="NZ_JSEG01000019.1"/>
</dbReference>
<organism evidence="3 4">
    <name type="scientific">Clostridium butyricum</name>
    <dbReference type="NCBI Taxonomy" id="1492"/>
    <lineage>
        <taxon>Bacteria</taxon>
        <taxon>Bacillati</taxon>
        <taxon>Bacillota</taxon>
        <taxon>Clostridia</taxon>
        <taxon>Eubacteriales</taxon>
        <taxon>Clostridiaceae</taxon>
        <taxon>Clostridium</taxon>
    </lineage>
</organism>
<keyword evidence="1" id="KW-0812">Transmembrane</keyword>
<feature type="transmembrane region" description="Helical" evidence="1">
    <location>
        <begin position="95"/>
        <end position="113"/>
    </location>
</feature>
<feature type="domain" description="Calcineurin-like phosphoesterase" evidence="2">
    <location>
        <begin position="136"/>
        <end position="305"/>
    </location>
</feature>
<gene>
    <name evidence="3" type="ORF">AWN73_06920</name>
</gene>
<name>A0A2S7FF62_CLOBU</name>
<evidence type="ECO:0000259" key="2">
    <source>
        <dbReference type="Pfam" id="PF00149"/>
    </source>
</evidence>
<proteinExistence type="predicted"/>
<feature type="transmembrane region" description="Helical" evidence="1">
    <location>
        <begin position="65"/>
        <end position="83"/>
    </location>
</feature>
<dbReference type="Pfam" id="PF00149">
    <property type="entry name" value="Metallophos"/>
    <property type="match status" value="1"/>
</dbReference>
<dbReference type="AlphaFoldDB" id="A0A2S7FF62"/>
<accession>A0A2S7FF62</accession>
<protein>
    <recommendedName>
        <fullName evidence="2">Calcineurin-like phosphoesterase domain-containing protein</fullName>
    </recommendedName>
</protein>
<dbReference type="InterPro" id="IPR029052">
    <property type="entry name" value="Metallo-depent_PP-like"/>
</dbReference>
<feature type="transmembrane region" description="Helical" evidence="1">
    <location>
        <begin position="38"/>
        <end position="59"/>
    </location>
</feature>
<reference evidence="3 4" key="1">
    <citation type="submission" date="2016-01" db="EMBL/GenBank/DDBJ databases">
        <title>Characterization of the Clostridium difficile lineages that are prevalent in Hong Kong and China.</title>
        <authorList>
            <person name="Kwok J.S.-L."/>
            <person name="Lam W.-Y."/>
            <person name="Ip M."/>
            <person name="Chan T.-F."/>
            <person name="Hawkey P.M."/>
            <person name="Tsui S.K.-W."/>
        </authorList>
    </citation>
    <scope>NUCLEOTIDE SEQUENCE [LARGE SCALE GENOMIC DNA]</scope>
    <source>
        <strain evidence="3 4">300064</strain>
    </source>
</reference>
<feature type="transmembrane region" description="Helical" evidence="1">
    <location>
        <begin position="6"/>
        <end position="26"/>
    </location>
</feature>
<evidence type="ECO:0000313" key="4">
    <source>
        <dbReference type="Proteomes" id="UP000238081"/>
    </source>
</evidence>
<dbReference type="PANTHER" id="PTHR31302">
    <property type="entry name" value="TRANSMEMBRANE PROTEIN WITH METALLOPHOSPHOESTERASE DOMAIN-RELATED"/>
    <property type="match status" value="1"/>
</dbReference>
<keyword evidence="1" id="KW-0472">Membrane</keyword>
<sequence length="366" mass="41371">MVIFLIIILVLAALLGIYITRSFHKFNFIKDIEKKSRLLSWCLASIPVLILIIIGIWYFMYSLVIEVHLALMFFLCDIIWSIVKKCFKLKIKAYVAGLSAIIITGCYFSYGWVNAHNVVETDYNITSDKLEKNEKLKIVQITDSHIGTTFSGERFGDYIDEISQQNPDVVVVTGDFVDGSTSYEDMVNACKSLGKSLSKYGVYYIFGNHDLHNYGGNPYYSTEEFVNELKRNNVHILQDETVMVGDKFYITGRQDATVHDRKSTEELLAGLDKSHYIVLLDHQPLEYSEADKAGADLLLSGHTHGGQIFPLAYINRVVSKNEMVYGIKETGSTKFIVSSGISEWGFALRTGCKSEYVVINVNGEKY</sequence>
<comment type="caution">
    <text evidence="3">The sequence shown here is derived from an EMBL/GenBank/DDBJ whole genome shotgun (WGS) entry which is preliminary data.</text>
</comment>
<dbReference type="SUPFAM" id="SSF56300">
    <property type="entry name" value="Metallo-dependent phosphatases"/>
    <property type="match status" value="1"/>
</dbReference>
<dbReference type="GO" id="GO:0016787">
    <property type="term" value="F:hydrolase activity"/>
    <property type="evidence" value="ECO:0007669"/>
    <property type="project" value="InterPro"/>
</dbReference>
<evidence type="ECO:0000256" key="1">
    <source>
        <dbReference type="SAM" id="Phobius"/>
    </source>
</evidence>
<dbReference type="InterPro" id="IPR004843">
    <property type="entry name" value="Calcineurin-like_PHP"/>
</dbReference>
<dbReference type="Proteomes" id="UP000238081">
    <property type="component" value="Unassembled WGS sequence"/>
</dbReference>
<dbReference type="InterPro" id="IPR051158">
    <property type="entry name" value="Metallophosphoesterase_sf"/>
</dbReference>
<dbReference type="CDD" id="cd07385">
    <property type="entry name" value="MPP_YkuE_C"/>
    <property type="match status" value="1"/>
</dbReference>
<dbReference type="Gene3D" id="3.60.21.10">
    <property type="match status" value="1"/>
</dbReference>
<dbReference type="EMBL" id="LRDH01000002">
    <property type="protein sequence ID" value="PPV17729.1"/>
    <property type="molecule type" value="Genomic_DNA"/>
</dbReference>